<keyword evidence="2" id="KW-1185">Reference proteome</keyword>
<accession>A0ACB9X3E4</accession>
<dbReference type="EMBL" id="CM043793">
    <property type="protein sequence ID" value="KAI4820799.1"/>
    <property type="molecule type" value="Genomic_DNA"/>
</dbReference>
<comment type="caution">
    <text evidence="1">The sequence shown here is derived from an EMBL/GenBank/DDBJ whole genome shotgun (WGS) entry which is preliminary data.</text>
</comment>
<evidence type="ECO:0000313" key="2">
    <source>
        <dbReference type="Proteomes" id="UP001057452"/>
    </source>
</evidence>
<organism evidence="1 2">
    <name type="scientific">Chaenocephalus aceratus</name>
    <name type="common">Blackfin icefish</name>
    <name type="synonym">Chaenichthys aceratus</name>
    <dbReference type="NCBI Taxonomy" id="36190"/>
    <lineage>
        <taxon>Eukaryota</taxon>
        <taxon>Metazoa</taxon>
        <taxon>Chordata</taxon>
        <taxon>Craniata</taxon>
        <taxon>Vertebrata</taxon>
        <taxon>Euteleostomi</taxon>
        <taxon>Actinopterygii</taxon>
        <taxon>Neopterygii</taxon>
        <taxon>Teleostei</taxon>
        <taxon>Neoteleostei</taxon>
        <taxon>Acanthomorphata</taxon>
        <taxon>Eupercaria</taxon>
        <taxon>Perciformes</taxon>
        <taxon>Notothenioidei</taxon>
        <taxon>Channichthyidae</taxon>
        <taxon>Chaenocephalus</taxon>
    </lineage>
</organism>
<reference evidence="1" key="1">
    <citation type="submission" date="2022-05" db="EMBL/GenBank/DDBJ databases">
        <title>Chromosome-level genome of Chaenocephalus aceratus.</title>
        <authorList>
            <person name="Park H."/>
        </authorList>
    </citation>
    <scope>NUCLEOTIDE SEQUENCE</scope>
    <source>
        <strain evidence="1">KU_202001</strain>
    </source>
</reference>
<name>A0ACB9X3E4_CHAAC</name>
<evidence type="ECO:0000313" key="1">
    <source>
        <dbReference type="EMBL" id="KAI4820799.1"/>
    </source>
</evidence>
<gene>
    <name evidence="1" type="ORF">KUCAC02_028766</name>
</gene>
<dbReference type="Proteomes" id="UP001057452">
    <property type="component" value="Chromosome 9"/>
</dbReference>
<protein>
    <submittedName>
        <fullName evidence="1">Uncharacterized protein</fullName>
    </submittedName>
</protein>
<proteinExistence type="predicted"/>
<sequence>MWKCSPTRTLFHGLRFSVPFCSYEKDVSSSTPVIPGFPRHPPPSVFTILSEELSDRDEQFSVESIEELDNSAQETALRKLDASMSSQDLHIGLINADEFNDIQNSIIDWEDDSWCPDKDTESVSSLEEDETREVDSNSANSEDEDYVPRLCADWSVHQLAKYLVLPVNMCTAKEPTTNFECRAPGPFEVSVKSRGTAAIVEWMCLHGHTVWKGCSQPTLKRCSVDSPGFCAQYCTYTAMDNDSKNIICMINIDKRETQRNAVIMEKEGFVRTVNTLREELHVTEMCTDAHTQISALFSKGDLKDSGIHHSLDIWHGSKNVGKKVLTAGQQKGCSILQMWNKDICNHFWYCCKTAHHYEDFFNVHTYLRFRSTADLESFNNHILMYASKRFSFSPTVYAARTLLAGLDYNHHIHRPAKRKRDGSIQYVVHYLIGA</sequence>